<evidence type="ECO:0000313" key="1">
    <source>
        <dbReference type="EMBL" id="KAI4388661.1"/>
    </source>
</evidence>
<sequence length="70" mass="8247">MGGVMKDFGDVKAKNTSEEALRRWRQACWLVKNKKRRFRFIANLSKRSEAADIRRSFKVDVSFLFFLSVC</sequence>
<evidence type="ECO:0000313" key="2">
    <source>
        <dbReference type="Proteomes" id="UP001057402"/>
    </source>
</evidence>
<comment type="caution">
    <text evidence="1">The sequence shown here is derived from an EMBL/GenBank/DDBJ whole genome shotgun (WGS) entry which is preliminary data.</text>
</comment>
<dbReference type="EMBL" id="CM042880">
    <property type="protein sequence ID" value="KAI4388661.1"/>
    <property type="molecule type" value="Genomic_DNA"/>
</dbReference>
<accession>A0ACB9SDQ2</accession>
<gene>
    <name evidence="1" type="ORF">MLD38_000970</name>
</gene>
<keyword evidence="2" id="KW-1185">Reference proteome</keyword>
<protein>
    <submittedName>
        <fullName evidence="1">Uncharacterized protein</fullName>
    </submittedName>
</protein>
<name>A0ACB9SDQ2_9MYRT</name>
<reference evidence="2" key="1">
    <citation type="journal article" date="2023" name="Front. Plant Sci.">
        <title>Chromosomal-level genome assembly of Melastoma candidum provides insights into trichome evolution.</title>
        <authorList>
            <person name="Zhong Y."/>
            <person name="Wu W."/>
            <person name="Sun C."/>
            <person name="Zou P."/>
            <person name="Liu Y."/>
            <person name="Dai S."/>
            <person name="Zhou R."/>
        </authorList>
    </citation>
    <scope>NUCLEOTIDE SEQUENCE [LARGE SCALE GENOMIC DNA]</scope>
</reference>
<dbReference type="Proteomes" id="UP001057402">
    <property type="component" value="Chromosome 1"/>
</dbReference>
<organism evidence="1 2">
    <name type="scientific">Melastoma candidum</name>
    <dbReference type="NCBI Taxonomy" id="119954"/>
    <lineage>
        <taxon>Eukaryota</taxon>
        <taxon>Viridiplantae</taxon>
        <taxon>Streptophyta</taxon>
        <taxon>Embryophyta</taxon>
        <taxon>Tracheophyta</taxon>
        <taxon>Spermatophyta</taxon>
        <taxon>Magnoliopsida</taxon>
        <taxon>eudicotyledons</taxon>
        <taxon>Gunneridae</taxon>
        <taxon>Pentapetalae</taxon>
        <taxon>rosids</taxon>
        <taxon>malvids</taxon>
        <taxon>Myrtales</taxon>
        <taxon>Melastomataceae</taxon>
        <taxon>Melastomatoideae</taxon>
        <taxon>Melastomateae</taxon>
        <taxon>Melastoma</taxon>
    </lineage>
</organism>
<proteinExistence type="predicted"/>